<name>A0A2C4Q4V6_9BACI</name>
<dbReference type="RefSeq" id="WP_100064215.1">
    <property type="nucleotide sequence ID" value="NZ_NUSQ01000193.1"/>
</dbReference>
<reference evidence="1 2" key="1">
    <citation type="submission" date="2017-09" db="EMBL/GenBank/DDBJ databases">
        <title>Large-scale bioinformatics analysis of Bacillus genomes uncovers conserved roles of natural products in bacterial physiology.</title>
        <authorList>
            <consortium name="Agbiome Team Llc"/>
            <person name="Bleich R.M."/>
            <person name="Grubbs K.J."/>
            <person name="Santa Maria K.C."/>
            <person name="Allen S.E."/>
            <person name="Farag S."/>
            <person name="Shank E.A."/>
            <person name="Bowers A."/>
        </authorList>
    </citation>
    <scope>NUCLEOTIDE SEQUENCE [LARGE SCALE GENOMIC DNA]</scope>
    <source>
        <strain evidence="1 2">AFS044250</strain>
    </source>
</reference>
<dbReference type="SUPFAM" id="SSF160631">
    <property type="entry name" value="SMI1/KNR4-like"/>
    <property type="match status" value="1"/>
</dbReference>
<organism evidence="1 2">
    <name type="scientific">Bacillus toyonensis</name>
    <dbReference type="NCBI Taxonomy" id="155322"/>
    <lineage>
        <taxon>Bacteria</taxon>
        <taxon>Bacillati</taxon>
        <taxon>Bacillota</taxon>
        <taxon>Bacilli</taxon>
        <taxon>Bacillales</taxon>
        <taxon>Bacillaceae</taxon>
        <taxon>Bacillus</taxon>
        <taxon>Bacillus cereus group</taxon>
    </lineage>
</organism>
<dbReference type="EMBL" id="NUSQ01000193">
    <property type="protein sequence ID" value="PHD59472.1"/>
    <property type="molecule type" value="Genomic_DNA"/>
</dbReference>
<evidence type="ECO:0008006" key="3">
    <source>
        <dbReference type="Google" id="ProtNLM"/>
    </source>
</evidence>
<dbReference type="InterPro" id="IPR037883">
    <property type="entry name" value="Knr4/Smi1-like_sf"/>
</dbReference>
<dbReference type="Proteomes" id="UP000225997">
    <property type="component" value="Unassembled WGS sequence"/>
</dbReference>
<gene>
    <name evidence="1" type="ORF">COF40_28035</name>
</gene>
<proteinExistence type="predicted"/>
<protein>
    <recommendedName>
        <fullName evidence="3">SMI1/KNR4 family protein</fullName>
    </recommendedName>
</protein>
<accession>A0A2C4Q4V6</accession>
<comment type="caution">
    <text evidence="1">The sequence shown here is derived from an EMBL/GenBank/DDBJ whole genome shotgun (WGS) entry which is preliminary data.</text>
</comment>
<dbReference type="AlphaFoldDB" id="A0A2C4Q4V6"/>
<evidence type="ECO:0000313" key="1">
    <source>
        <dbReference type="EMBL" id="PHD59472.1"/>
    </source>
</evidence>
<evidence type="ECO:0000313" key="2">
    <source>
        <dbReference type="Proteomes" id="UP000225997"/>
    </source>
</evidence>
<sequence>MINHNKIKQLLEYVDRAEGNEIELEHEFEPMTIELFNSEEIEEGQLGYSFDDEGQSLIGNEEGDWKEGWIVIGIDSYLGDPIFVDSNDEKCPIYTALHGEGDWEIECIAERIEDVIEKVKGSVEQIKIVFQYNQEGEES</sequence>